<name>A0A4Q7ZB40_9GAMM</name>
<dbReference type="PANTHER" id="PTHR14087:SF7">
    <property type="entry name" value="THYMOCYTE NUCLEAR PROTEIN 1"/>
    <property type="match status" value="1"/>
</dbReference>
<dbReference type="Gene3D" id="3.10.590.10">
    <property type="entry name" value="ph1033 like domains"/>
    <property type="match status" value="1"/>
</dbReference>
<dbReference type="CDD" id="cd21133">
    <property type="entry name" value="EVE"/>
    <property type="match status" value="1"/>
</dbReference>
<proteinExistence type="predicted"/>
<dbReference type="RefSeq" id="WP_130411035.1">
    <property type="nucleotide sequence ID" value="NZ_SHKX01000010.1"/>
</dbReference>
<dbReference type="InterPro" id="IPR052181">
    <property type="entry name" value="5hmC_binding"/>
</dbReference>
<evidence type="ECO:0000313" key="4">
    <source>
        <dbReference type="Proteomes" id="UP000292423"/>
    </source>
</evidence>
<dbReference type="AlphaFoldDB" id="A0A4Q7ZB40"/>
<dbReference type="EMBL" id="SHKX01000010">
    <property type="protein sequence ID" value="RZU47822.1"/>
    <property type="molecule type" value="Genomic_DNA"/>
</dbReference>
<evidence type="ECO:0000313" key="3">
    <source>
        <dbReference type="EMBL" id="RZU47822.1"/>
    </source>
</evidence>
<protein>
    <submittedName>
        <fullName evidence="3">Putative RNA-binding protein with PUA-like domain</fullName>
    </submittedName>
</protein>
<dbReference type="InterPro" id="IPR002740">
    <property type="entry name" value="EVE_domain"/>
</dbReference>
<dbReference type="InterPro" id="IPR047197">
    <property type="entry name" value="THYN1-like_EVE"/>
</dbReference>
<dbReference type="OrthoDB" id="9791347at2"/>
<dbReference type="PANTHER" id="PTHR14087">
    <property type="entry name" value="THYMOCYTE NUCLEAR PROTEIN 1"/>
    <property type="match status" value="1"/>
</dbReference>
<sequence length="152" mass="17464">MAYWLMKSEPSVFGIDHLIDRKVALWDGVRNYQARNFLRQMQKGDLAFFYHSNCEVPGIVGLMRIAKEGYPDPTQFDPEHKYFDPKSPADNPRWTGVDVEFVEKFSGTLSLADLKTLPELAELALVRKGNRLSLMPVSEEQWQVMLALCQRA</sequence>
<dbReference type="FunFam" id="3.10.590.10:FF:000003">
    <property type="entry name" value="Thymocyte nuclear protein 1"/>
    <property type="match status" value="1"/>
</dbReference>
<reference evidence="3 4" key="1">
    <citation type="submission" date="2019-02" db="EMBL/GenBank/DDBJ databases">
        <title>Genomic Encyclopedia of Type Strains, Phase IV (KMG-IV): sequencing the most valuable type-strain genomes for metagenomic binning, comparative biology and taxonomic classification.</title>
        <authorList>
            <person name="Goeker M."/>
        </authorList>
    </citation>
    <scope>NUCLEOTIDE SEQUENCE [LARGE SCALE GENOMIC DNA]</scope>
    <source>
        <strain evidence="3 4">DSM 105135</strain>
    </source>
</reference>
<dbReference type="SUPFAM" id="SSF88697">
    <property type="entry name" value="PUA domain-like"/>
    <property type="match status" value="1"/>
</dbReference>
<comment type="caution">
    <text evidence="3">The sequence shown here is derived from an EMBL/GenBank/DDBJ whole genome shotgun (WGS) entry which is preliminary data.</text>
</comment>
<dbReference type="Proteomes" id="UP000292423">
    <property type="component" value="Unassembled WGS sequence"/>
</dbReference>
<evidence type="ECO:0000259" key="2">
    <source>
        <dbReference type="Pfam" id="PF01878"/>
    </source>
</evidence>
<dbReference type="InterPro" id="IPR015947">
    <property type="entry name" value="PUA-like_sf"/>
</dbReference>
<keyword evidence="1" id="KW-0597">Phosphoprotein</keyword>
<accession>A0A4Q7ZB40</accession>
<dbReference type="Pfam" id="PF01878">
    <property type="entry name" value="EVE"/>
    <property type="match status" value="1"/>
</dbReference>
<evidence type="ECO:0000256" key="1">
    <source>
        <dbReference type="ARBA" id="ARBA00022553"/>
    </source>
</evidence>
<gene>
    <name evidence="3" type="ORF">EV700_0789</name>
</gene>
<keyword evidence="4" id="KW-1185">Reference proteome</keyword>
<feature type="domain" description="EVE" evidence="2">
    <location>
        <begin position="2"/>
        <end position="147"/>
    </location>
</feature>
<organism evidence="3 4">
    <name type="scientific">Fluviicoccus keumensis</name>
    <dbReference type="NCBI Taxonomy" id="1435465"/>
    <lineage>
        <taxon>Bacteria</taxon>
        <taxon>Pseudomonadati</taxon>
        <taxon>Pseudomonadota</taxon>
        <taxon>Gammaproteobacteria</taxon>
        <taxon>Moraxellales</taxon>
        <taxon>Moraxellaceae</taxon>
        <taxon>Fluviicoccus</taxon>
    </lineage>
</organism>